<name>A0ACC0ET62_9BASI</name>
<protein>
    <submittedName>
        <fullName evidence="1">Uncharacterized protein</fullName>
    </submittedName>
</protein>
<evidence type="ECO:0000313" key="1">
    <source>
        <dbReference type="EMBL" id="KAI7960823.1"/>
    </source>
</evidence>
<dbReference type="Proteomes" id="UP001060170">
    <property type="component" value="Chromosome 2"/>
</dbReference>
<reference evidence="2" key="2">
    <citation type="journal article" date="2018" name="Mol. Plant Microbe Interact.">
        <title>Genome sequence resources for the wheat stripe rust pathogen (Puccinia striiformis f. sp. tritici) and the barley stripe rust pathogen (Puccinia striiformis f. sp. hordei).</title>
        <authorList>
            <person name="Xia C."/>
            <person name="Wang M."/>
            <person name="Yin C."/>
            <person name="Cornejo O.E."/>
            <person name="Hulbert S.H."/>
            <person name="Chen X."/>
        </authorList>
    </citation>
    <scope>NUCLEOTIDE SEQUENCE [LARGE SCALE GENOMIC DNA]</scope>
    <source>
        <strain evidence="2">93-210</strain>
    </source>
</reference>
<reference evidence="1 2" key="3">
    <citation type="journal article" date="2022" name="Microbiol. Spectr.">
        <title>Folding features and dynamics of 3D genome architecture in plant fungal pathogens.</title>
        <authorList>
            <person name="Xia C."/>
        </authorList>
    </citation>
    <scope>NUCLEOTIDE SEQUENCE [LARGE SCALE GENOMIC DNA]</scope>
    <source>
        <strain evidence="1 2">93-210</strain>
    </source>
</reference>
<proteinExistence type="predicted"/>
<gene>
    <name evidence="1" type="ORF">MJO28_001312</name>
</gene>
<sequence length="97" mass="11051">MARDNWLNVKKGAPTKHYLYDASAATTHKDDFFEAVISQVVDYFQRGAGWQGTGPWAYGGIWRPTDLRNHFNGAWAGDPPHEVNLIPLFHYVNFQSN</sequence>
<dbReference type="EMBL" id="CM045866">
    <property type="protein sequence ID" value="KAI7960823.1"/>
    <property type="molecule type" value="Genomic_DNA"/>
</dbReference>
<reference evidence="2" key="1">
    <citation type="journal article" date="2018" name="BMC Genomics">
        <title>Genomic insights into host adaptation between the wheat stripe rust pathogen (Puccinia striiformis f. sp. tritici) and the barley stripe rust pathogen (Puccinia striiformis f. sp. hordei).</title>
        <authorList>
            <person name="Xia C."/>
            <person name="Wang M."/>
            <person name="Yin C."/>
            <person name="Cornejo O.E."/>
            <person name="Hulbert S.H."/>
            <person name="Chen X."/>
        </authorList>
    </citation>
    <scope>NUCLEOTIDE SEQUENCE [LARGE SCALE GENOMIC DNA]</scope>
    <source>
        <strain evidence="2">93-210</strain>
    </source>
</reference>
<comment type="caution">
    <text evidence="1">The sequence shown here is derived from an EMBL/GenBank/DDBJ whole genome shotgun (WGS) entry which is preliminary data.</text>
</comment>
<evidence type="ECO:0000313" key="2">
    <source>
        <dbReference type="Proteomes" id="UP001060170"/>
    </source>
</evidence>
<keyword evidence="2" id="KW-1185">Reference proteome</keyword>
<organism evidence="1 2">
    <name type="scientific">Puccinia striiformis f. sp. tritici</name>
    <dbReference type="NCBI Taxonomy" id="168172"/>
    <lineage>
        <taxon>Eukaryota</taxon>
        <taxon>Fungi</taxon>
        <taxon>Dikarya</taxon>
        <taxon>Basidiomycota</taxon>
        <taxon>Pucciniomycotina</taxon>
        <taxon>Pucciniomycetes</taxon>
        <taxon>Pucciniales</taxon>
        <taxon>Pucciniaceae</taxon>
        <taxon>Puccinia</taxon>
    </lineage>
</organism>
<accession>A0ACC0ET62</accession>